<dbReference type="Gene3D" id="3.30.450.20">
    <property type="entry name" value="PAS domain"/>
    <property type="match status" value="1"/>
</dbReference>
<dbReference type="NCBIfam" id="TIGR00229">
    <property type="entry name" value="sensory_box"/>
    <property type="match status" value="1"/>
</dbReference>
<evidence type="ECO:0000259" key="5">
    <source>
        <dbReference type="PROSITE" id="PS50113"/>
    </source>
</evidence>
<keyword evidence="1" id="KW-0285">Flavoprotein</keyword>
<sequence length="265" mass="29980">MKNMLEEVAKQAELLVKVLDYTRVGILITDPDLEDNPIVYVSEGFTKMTGYEVEEVLGTNCRFLQGEDTDRNKIDLLREAIKDRKPVLIEVANYTKDGTLFWNELTIDPVYIEDQDKLYFVGVQRDITEQVMAKKEYERSVQRIQSISTPIVPLLDGLAVLPLIGEMNKERFDLMFDTVTQETVRLGIKKLVIDLSGLTHYDAFVVEGIFQLRDVLKLIGAELVLCGMAPGLAIQSVLKGGNQLETIQTASSVKQILKEAFEQFE</sequence>
<gene>
    <name evidence="7" type="ORF">E2L03_14435</name>
</gene>
<dbReference type="CDD" id="cd07041">
    <property type="entry name" value="STAS_RsbR_RsbS_like"/>
    <property type="match status" value="1"/>
</dbReference>
<feature type="domain" description="STAS" evidence="6">
    <location>
        <begin position="148"/>
        <end position="264"/>
    </location>
</feature>
<accession>A0A4Y7WJ38</accession>
<evidence type="ECO:0000256" key="3">
    <source>
        <dbReference type="ARBA" id="ARBA00022991"/>
    </source>
</evidence>
<dbReference type="Gene3D" id="3.30.750.24">
    <property type="entry name" value="STAS domain"/>
    <property type="match status" value="1"/>
</dbReference>
<reference evidence="7 8" key="1">
    <citation type="submission" date="2019-03" db="EMBL/GenBank/DDBJ databases">
        <authorList>
            <person name="Liu G."/>
        </authorList>
    </citation>
    <scope>NUCLEOTIDE SEQUENCE [LARGE SCALE GENOMIC DNA]</scope>
    <source>
        <strain evidence="7 8">DSM 19099</strain>
    </source>
</reference>
<name>A0A4Y7WJ38_9BACI</name>
<dbReference type="InterPro" id="IPR001610">
    <property type="entry name" value="PAC"/>
</dbReference>
<dbReference type="InterPro" id="IPR002645">
    <property type="entry name" value="STAS_dom"/>
</dbReference>
<dbReference type="PROSITE" id="PS50801">
    <property type="entry name" value="STAS"/>
    <property type="match status" value="1"/>
</dbReference>
<evidence type="ECO:0000259" key="6">
    <source>
        <dbReference type="PROSITE" id="PS50801"/>
    </source>
</evidence>
<evidence type="ECO:0000313" key="8">
    <source>
        <dbReference type="Proteomes" id="UP000298210"/>
    </source>
</evidence>
<dbReference type="EMBL" id="SNUX01000003">
    <property type="protein sequence ID" value="TES48312.1"/>
    <property type="molecule type" value="Genomic_DNA"/>
</dbReference>
<feature type="domain" description="PAC" evidence="5">
    <location>
        <begin position="85"/>
        <end position="139"/>
    </location>
</feature>
<dbReference type="PANTHER" id="PTHR47429:SF2">
    <property type="entry name" value="PROTEIN TWIN LOV 1"/>
    <property type="match status" value="1"/>
</dbReference>
<dbReference type="InterPro" id="IPR035965">
    <property type="entry name" value="PAS-like_dom_sf"/>
</dbReference>
<dbReference type="InterPro" id="IPR000014">
    <property type="entry name" value="PAS"/>
</dbReference>
<evidence type="ECO:0000256" key="2">
    <source>
        <dbReference type="ARBA" id="ARBA00022643"/>
    </source>
</evidence>
<organism evidence="7 8">
    <name type="scientific">Shouchella lehensis</name>
    <dbReference type="NCBI Taxonomy" id="300825"/>
    <lineage>
        <taxon>Bacteria</taxon>
        <taxon>Bacillati</taxon>
        <taxon>Bacillota</taxon>
        <taxon>Bacilli</taxon>
        <taxon>Bacillales</taxon>
        <taxon>Bacillaceae</taxon>
        <taxon>Shouchella</taxon>
    </lineage>
</organism>
<dbReference type="AlphaFoldDB" id="A0A4Y7WJ38"/>
<dbReference type="SUPFAM" id="SSF55785">
    <property type="entry name" value="PYP-like sensor domain (PAS domain)"/>
    <property type="match status" value="1"/>
</dbReference>
<dbReference type="InterPro" id="IPR000700">
    <property type="entry name" value="PAS-assoc_C"/>
</dbReference>
<dbReference type="PANTHER" id="PTHR47429">
    <property type="entry name" value="PROTEIN TWIN LOV 1"/>
    <property type="match status" value="1"/>
</dbReference>
<evidence type="ECO:0000259" key="4">
    <source>
        <dbReference type="PROSITE" id="PS50112"/>
    </source>
</evidence>
<dbReference type="PROSITE" id="PS50112">
    <property type="entry name" value="PAS"/>
    <property type="match status" value="1"/>
</dbReference>
<dbReference type="InterPro" id="IPR036513">
    <property type="entry name" value="STAS_dom_sf"/>
</dbReference>
<feature type="domain" description="PAS" evidence="4">
    <location>
        <begin position="11"/>
        <end position="84"/>
    </location>
</feature>
<dbReference type="Pfam" id="PF01740">
    <property type="entry name" value="STAS"/>
    <property type="match status" value="1"/>
</dbReference>
<keyword evidence="2" id="KW-0288">FMN</keyword>
<dbReference type="Pfam" id="PF13426">
    <property type="entry name" value="PAS_9"/>
    <property type="match status" value="1"/>
</dbReference>
<evidence type="ECO:0000313" key="7">
    <source>
        <dbReference type="EMBL" id="TES48312.1"/>
    </source>
</evidence>
<dbReference type="CDD" id="cd00130">
    <property type="entry name" value="PAS"/>
    <property type="match status" value="1"/>
</dbReference>
<evidence type="ECO:0000256" key="1">
    <source>
        <dbReference type="ARBA" id="ARBA00022630"/>
    </source>
</evidence>
<dbReference type="RefSeq" id="WP_038479326.1">
    <property type="nucleotide sequence ID" value="NZ_LDIM01000014.1"/>
</dbReference>
<dbReference type="SMART" id="SM00091">
    <property type="entry name" value="PAS"/>
    <property type="match status" value="1"/>
</dbReference>
<keyword evidence="3" id="KW-0157">Chromophore</keyword>
<dbReference type="Proteomes" id="UP000298210">
    <property type="component" value="Unassembled WGS sequence"/>
</dbReference>
<dbReference type="SUPFAM" id="SSF52091">
    <property type="entry name" value="SpoIIaa-like"/>
    <property type="match status" value="1"/>
</dbReference>
<protein>
    <submittedName>
        <fullName evidence="7">PAS domain-containing protein</fullName>
    </submittedName>
</protein>
<dbReference type="PROSITE" id="PS50113">
    <property type="entry name" value="PAC"/>
    <property type="match status" value="1"/>
</dbReference>
<comment type="caution">
    <text evidence="7">The sequence shown here is derived from an EMBL/GenBank/DDBJ whole genome shotgun (WGS) entry which is preliminary data.</text>
</comment>
<proteinExistence type="predicted"/>
<dbReference type="SMART" id="SM00086">
    <property type="entry name" value="PAC"/>
    <property type="match status" value="1"/>
</dbReference>